<feature type="compositionally biased region" description="Basic and acidic residues" evidence="1">
    <location>
        <begin position="535"/>
        <end position="547"/>
    </location>
</feature>
<dbReference type="Proteomes" id="UP000007800">
    <property type="component" value="Unassembled WGS sequence"/>
</dbReference>
<feature type="region of interest" description="Disordered" evidence="1">
    <location>
        <begin position="516"/>
        <end position="547"/>
    </location>
</feature>
<dbReference type="GeneID" id="9056044"/>
<proteinExistence type="predicted"/>
<evidence type="ECO:0000313" key="3">
    <source>
        <dbReference type="Proteomes" id="UP000007800"/>
    </source>
</evidence>
<organism evidence="3">
    <name type="scientific">Perkinsus marinus (strain ATCC 50983 / TXsc)</name>
    <dbReference type="NCBI Taxonomy" id="423536"/>
    <lineage>
        <taxon>Eukaryota</taxon>
        <taxon>Sar</taxon>
        <taxon>Alveolata</taxon>
        <taxon>Perkinsozoa</taxon>
        <taxon>Perkinsea</taxon>
        <taxon>Perkinsida</taxon>
        <taxon>Perkinsidae</taxon>
        <taxon>Perkinsus</taxon>
    </lineage>
</organism>
<sequence length="547" mass="59809">MATPTSASNPVIEASNGGEDPVQSSRPALRRQSCVDSAAEFHSPGSLQEELRKARLYRGRLRSQLRDTTEQLNNLIVSSEDDVQVHDVLADREKDLRLALEEQGAYVVALELRYDELTEKNSQILGQSKTLPSVVGALPSELPNHTPSLNGHHLLNDARLSNTHSCVSSGRDSEISESYFLGSTCQPTLATPAPYQQAVPRPEAFVMTTGAPVPTRVSGQDVRPVDSVSNVGVPPRMSIPKKCDSAAIGKLAIQSLRKSHQFSQHVLRIEEVLHEAGGGFYDENGAFQPHYWLRHACIQKFLTTLNQCPEVMDTASGTYDVRGDNWSAIKEACISAYGRRSVLVEKLNFIVSGLRFKSVRDIESYLKDVIAACEIYRVVYSTGSTDAQLIQFMRQILSKLPREIVQGVIRRCKDRLGTLEGDWECAVPVHSSGSSTPLNDSVKAIQADETSKSKSDGGGKSGVKSAFKEFLGRHRAVFGVTGYGCKNKDENREVGLANVSSLPVPKFRAWEVEDYSKKNGNRNANGGVLNGDPKVVSKEGDKPSQGN</sequence>
<dbReference type="OrthoDB" id="10629731at2759"/>
<keyword evidence="3" id="KW-1185">Reference proteome</keyword>
<evidence type="ECO:0000256" key="1">
    <source>
        <dbReference type="SAM" id="MobiDB-lite"/>
    </source>
</evidence>
<dbReference type="EMBL" id="GG675796">
    <property type="protein sequence ID" value="EER12931.1"/>
    <property type="molecule type" value="Genomic_DNA"/>
</dbReference>
<protein>
    <submittedName>
        <fullName evidence="2">Uncharacterized protein</fullName>
    </submittedName>
</protein>
<accession>C5KRF8</accession>
<feature type="region of interest" description="Disordered" evidence="1">
    <location>
        <begin position="1"/>
        <end position="29"/>
    </location>
</feature>
<gene>
    <name evidence="2" type="ORF">Pmar_PMAR000667</name>
</gene>
<evidence type="ECO:0000313" key="2">
    <source>
        <dbReference type="EMBL" id="EER12931.1"/>
    </source>
</evidence>
<dbReference type="InParanoid" id="C5KRF8"/>
<dbReference type="RefSeq" id="XP_002781136.1">
    <property type="nucleotide sequence ID" value="XM_002781090.1"/>
</dbReference>
<dbReference type="AlphaFoldDB" id="C5KRF8"/>
<name>C5KRF8_PERM5</name>
<reference evidence="2 3" key="1">
    <citation type="submission" date="2008-07" db="EMBL/GenBank/DDBJ databases">
        <authorList>
            <person name="El-Sayed N."/>
            <person name="Caler E."/>
            <person name="Inman J."/>
            <person name="Amedeo P."/>
            <person name="Hass B."/>
            <person name="Wortman J."/>
        </authorList>
    </citation>
    <scope>NUCLEOTIDE SEQUENCE [LARGE SCALE GENOMIC DNA]</scope>
    <source>
        <strain evidence="3">ATCC 50983 / TXsc</strain>
    </source>
</reference>